<sequence length="75" mass="8524">VMSVVRWCRPLWCFSSLVSSIMVLLFVILAVGVVHLMLLSSFMPLFWCFLRLGRPFGCFFIVAGVVQFGALFFDV</sequence>
<accession>A0ACA9STD8</accession>
<organism evidence="1 2">
    <name type="scientific">Racocetra persica</name>
    <dbReference type="NCBI Taxonomy" id="160502"/>
    <lineage>
        <taxon>Eukaryota</taxon>
        <taxon>Fungi</taxon>
        <taxon>Fungi incertae sedis</taxon>
        <taxon>Mucoromycota</taxon>
        <taxon>Glomeromycotina</taxon>
        <taxon>Glomeromycetes</taxon>
        <taxon>Diversisporales</taxon>
        <taxon>Gigasporaceae</taxon>
        <taxon>Racocetra</taxon>
    </lineage>
</organism>
<feature type="non-terminal residue" evidence="1">
    <location>
        <position position="1"/>
    </location>
</feature>
<evidence type="ECO:0000313" key="2">
    <source>
        <dbReference type="Proteomes" id="UP000789920"/>
    </source>
</evidence>
<feature type="non-terminal residue" evidence="1">
    <location>
        <position position="75"/>
    </location>
</feature>
<keyword evidence="2" id="KW-1185">Reference proteome</keyword>
<name>A0ACA9STD8_9GLOM</name>
<proteinExistence type="predicted"/>
<protein>
    <submittedName>
        <fullName evidence="1">2508_t:CDS:1</fullName>
    </submittedName>
</protein>
<dbReference type="Proteomes" id="UP000789920">
    <property type="component" value="Unassembled WGS sequence"/>
</dbReference>
<reference evidence="1" key="1">
    <citation type="submission" date="2021-06" db="EMBL/GenBank/DDBJ databases">
        <authorList>
            <person name="Kallberg Y."/>
            <person name="Tangrot J."/>
            <person name="Rosling A."/>
        </authorList>
    </citation>
    <scope>NUCLEOTIDE SEQUENCE</scope>
    <source>
        <strain evidence="1">MA461A</strain>
    </source>
</reference>
<evidence type="ECO:0000313" key="1">
    <source>
        <dbReference type="EMBL" id="CAG8846858.1"/>
    </source>
</evidence>
<dbReference type="EMBL" id="CAJVQC010153176">
    <property type="protein sequence ID" value="CAG8846858.1"/>
    <property type="molecule type" value="Genomic_DNA"/>
</dbReference>
<comment type="caution">
    <text evidence="1">The sequence shown here is derived from an EMBL/GenBank/DDBJ whole genome shotgun (WGS) entry which is preliminary data.</text>
</comment>
<gene>
    <name evidence="1" type="ORF">RPERSI_LOCUS34349</name>
</gene>